<evidence type="ECO:0000256" key="2">
    <source>
        <dbReference type="SAM" id="Phobius"/>
    </source>
</evidence>
<sequence>MTLPRSVLALLAALLTLAVAVPAASGQSNPFTPPAPLVAPEEVTPVPAPVPEDDDGLETWQQALIFLGGFALLAGIAVAIVVDARRRRPVTEEELRPSRAAQGDAEHRRAEHRKRKGKQKTQRAARKKNRPKRK</sequence>
<accession>A0A2T4UCN1</accession>
<feature type="region of interest" description="Disordered" evidence="1">
    <location>
        <begin position="87"/>
        <end position="134"/>
    </location>
</feature>
<organism evidence="4 5">
    <name type="scientific">Paraconexibacter algicola</name>
    <dbReference type="NCBI Taxonomy" id="2133960"/>
    <lineage>
        <taxon>Bacteria</taxon>
        <taxon>Bacillati</taxon>
        <taxon>Actinomycetota</taxon>
        <taxon>Thermoleophilia</taxon>
        <taxon>Solirubrobacterales</taxon>
        <taxon>Paraconexibacteraceae</taxon>
        <taxon>Paraconexibacter</taxon>
    </lineage>
</organism>
<feature type="signal peptide" evidence="3">
    <location>
        <begin position="1"/>
        <end position="23"/>
    </location>
</feature>
<reference evidence="4 5" key="1">
    <citation type="submission" date="2018-03" db="EMBL/GenBank/DDBJ databases">
        <title>Aquarubrobacter algicola gen. nov., sp. nov., a novel actinobacterium isolated from shallow eutrophic lake during the end of cyanobacterial harmful algal blooms.</title>
        <authorList>
            <person name="Chun S.J."/>
        </authorList>
    </citation>
    <scope>NUCLEOTIDE SEQUENCE [LARGE SCALE GENOMIC DNA]</scope>
    <source>
        <strain evidence="4 5">Seoho-28</strain>
    </source>
</reference>
<feature type="transmembrane region" description="Helical" evidence="2">
    <location>
        <begin position="63"/>
        <end position="82"/>
    </location>
</feature>
<dbReference type="RefSeq" id="WP_107571063.1">
    <property type="nucleotide sequence ID" value="NZ_PYYB01000004.1"/>
</dbReference>
<evidence type="ECO:0000313" key="5">
    <source>
        <dbReference type="Proteomes" id="UP000240739"/>
    </source>
</evidence>
<evidence type="ECO:0000256" key="1">
    <source>
        <dbReference type="SAM" id="MobiDB-lite"/>
    </source>
</evidence>
<feature type="compositionally biased region" description="Basic residues" evidence="1">
    <location>
        <begin position="110"/>
        <end position="134"/>
    </location>
</feature>
<keyword evidence="5" id="KW-1185">Reference proteome</keyword>
<gene>
    <name evidence="4" type="ORF">C7Y72_20545</name>
</gene>
<feature type="region of interest" description="Disordered" evidence="1">
    <location>
        <begin position="25"/>
        <end position="54"/>
    </location>
</feature>
<name>A0A2T4UCN1_9ACTN</name>
<keyword evidence="2" id="KW-0812">Transmembrane</keyword>
<keyword evidence="3" id="KW-0732">Signal</keyword>
<keyword evidence="2" id="KW-0472">Membrane</keyword>
<keyword evidence="2" id="KW-1133">Transmembrane helix</keyword>
<feature type="chain" id="PRO_5015700194" evidence="3">
    <location>
        <begin position="24"/>
        <end position="134"/>
    </location>
</feature>
<proteinExistence type="predicted"/>
<dbReference type="Proteomes" id="UP000240739">
    <property type="component" value="Unassembled WGS sequence"/>
</dbReference>
<evidence type="ECO:0000256" key="3">
    <source>
        <dbReference type="SAM" id="SignalP"/>
    </source>
</evidence>
<dbReference type="AlphaFoldDB" id="A0A2T4UCN1"/>
<dbReference type="EMBL" id="PYYB01000004">
    <property type="protein sequence ID" value="PTL54962.1"/>
    <property type="molecule type" value="Genomic_DNA"/>
</dbReference>
<protein>
    <submittedName>
        <fullName evidence="4">Uncharacterized protein</fullName>
    </submittedName>
</protein>
<comment type="caution">
    <text evidence="4">The sequence shown here is derived from an EMBL/GenBank/DDBJ whole genome shotgun (WGS) entry which is preliminary data.</text>
</comment>
<evidence type="ECO:0000313" key="4">
    <source>
        <dbReference type="EMBL" id="PTL54962.1"/>
    </source>
</evidence>